<evidence type="ECO:0000313" key="2">
    <source>
        <dbReference type="Proteomes" id="UP001283361"/>
    </source>
</evidence>
<dbReference type="AlphaFoldDB" id="A0AAE1DSN3"/>
<dbReference type="Proteomes" id="UP001283361">
    <property type="component" value="Unassembled WGS sequence"/>
</dbReference>
<protein>
    <submittedName>
        <fullName evidence="1">Uncharacterized protein</fullName>
    </submittedName>
</protein>
<comment type="caution">
    <text evidence="1">The sequence shown here is derived from an EMBL/GenBank/DDBJ whole genome shotgun (WGS) entry which is preliminary data.</text>
</comment>
<gene>
    <name evidence="1" type="ORF">RRG08_051671</name>
</gene>
<evidence type="ECO:0000313" key="1">
    <source>
        <dbReference type="EMBL" id="KAK3780193.1"/>
    </source>
</evidence>
<accession>A0AAE1DSN3</accession>
<name>A0AAE1DSN3_9GAST</name>
<reference evidence="1" key="1">
    <citation type="journal article" date="2023" name="G3 (Bethesda)">
        <title>A reference genome for the long-term kleptoplast-retaining sea slug Elysia crispata morphotype clarki.</title>
        <authorList>
            <person name="Eastman K.E."/>
            <person name="Pendleton A.L."/>
            <person name="Shaikh M.A."/>
            <person name="Suttiyut T."/>
            <person name="Ogas R."/>
            <person name="Tomko P."/>
            <person name="Gavelis G."/>
            <person name="Widhalm J.R."/>
            <person name="Wisecaver J.H."/>
        </authorList>
    </citation>
    <scope>NUCLEOTIDE SEQUENCE</scope>
    <source>
        <strain evidence="1">ECLA1</strain>
    </source>
</reference>
<organism evidence="1 2">
    <name type="scientific">Elysia crispata</name>
    <name type="common">lettuce slug</name>
    <dbReference type="NCBI Taxonomy" id="231223"/>
    <lineage>
        <taxon>Eukaryota</taxon>
        <taxon>Metazoa</taxon>
        <taxon>Spiralia</taxon>
        <taxon>Lophotrochozoa</taxon>
        <taxon>Mollusca</taxon>
        <taxon>Gastropoda</taxon>
        <taxon>Heterobranchia</taxon>
        <taxon>Euthyneura</taxon>
        <taxon>Panpulmonata</taxon>
        <taxon>Sacoglossa</taxon>
        <taxon>Placobranchoidea</taxon>
        <taxon>Plakobranchidae</taxon>
        <taxon>Elysia</taxon>
    </lineage>
</organism>
<sequence>MVRFVRPSFQCLRMMINLELTFHDVYRRLEGDLDSLTSDAAANAPWEEVGVPSSTADEDLRIGLRGTLEVALFRACAAPVTSAQLGTLLRGEIRAGMQTRSRVT</sequence>
<proteinExistence type="predicted"/>
<keyword evidence="2" id="KW-1185">Reference proteome</keyword>
<dbReference type="EMBL" id="JAWDGP010002758">
    <property type="protein sequence ID" value="KAK3780193.1"/>
    <property type="molecule type" value="Genomic_DNA"/>
</dbReference>